<keyword evidence="4 12" id="KW-0436">Ligase</keyword>
<comment type="caution">
    <text evidence="12">The sequence shown here is derived from an EMBL/GenBank/DDBJ whole genome shotgun (WGS) entry which is preliminary data.</text>
</comment>
<dbReference type="InterPro" id="IPR036921">
    <property type="entry name" value="PurM-like_N_sf"/>
</dbReference>
<evidence type="ECO:0000256" key="7">
    <source>
        <dbReference type="ARBA" id="ARBA00031908"/>
    </source>
</evidence>
<sequence length="336" mass="35662">MPVTYQQAGVDVEAGYEAVRRMKAYAEATFDKNVLHSLGSFGGMYALGNDVLVSGTDGVGTKLKAAFALERHDTVGIDCVAMCANDVVCHGAKPLFFLDYIATGRLVPETAAAVVKGVAEGCLQAGCALIGGETAEMPGFYPEGEYDLAGFCVGLVNKDKLIDNSRVKEGDAVIALASSGVHSNGFSLVRKLIPMEKAKLMEHSPALGKTLGEELLTPTKIYVKPVLALLEQIDVHSIAHITGGGFYENIPRSIPIGLTARIKKESVRVLPVFRLLQALGELEEKHMFNTFNMGVGMTLTVPASQADRAIALLSESGVCAYVIGEVIKGEEGVILC</sequence>
<dbReference type="InterPro" id="IPR016188">
    <property type="entry name" value="PurM-like_N"/>
</dbReference>
<evidence type="ECO:0000256" key="6">
    <source>
        <dbReference type="ARBA" id="ARBA00022840"/>
    </source>
</evidence>
<dbReference type="GO" id="GO:0005829">
    <property type="term" value="C:cytosol"/>
    <property type="evidence" value="ECO:0007669"/>
    <property type="project" value="TreeGrafter"/>
</dbReference>
<dbReference type="AlphaFoldDB" id="A0A644WL35"/>
<organism evidence="12">
    <name type="scientific">bioreactor metagenome</name>
    <dbReference type="NCBI Taxonomy" id="1076179"/>
    <lineage>
        <taxon>unclassified sequences</taxon>
        <taxon>metagenomes</taxon>
        <taxon>ecological metagenomes</taxon>
    </lineage>
</organism>
<evidence type="ECO:0000256" key="5">
    <source>
        <dbReference type="ARBA" id="ARBA00022741"/>
    </source>
</evidence>
<keyword evidence="5" id="KW-0547">Nucleotide-binding</keyword>
<dbReference type="SUPFAM" id="SSF55326">
    <property type="entry name" value="PurM N-terminal domain-like"/>
    <property type="match status" value="1"/>
</dbReference>
<evidence type="ECO:0000259" key="10">
    <source>
        <dbReference type="Pfam" id="PF00586"/>
    </source>
</evidence>
<evidence type="ECO:0000256" key="4">
    <source>
        <dbReference type="ARBA" id="ARBA00022598"/>
    </source>
</evidence>
<dbReference type="NCBIfam" id="TIGR00878">
    <property type="entry name" value="purM"/>
    <property type="match status" value="1"/>
</dbReference>
<dbReference type="PANTHER" id="PTHR10520">
    <property type="entry name" value="TRIFUNCTIONAL PURINE BIOSYNTHETIC PROTEIN ADENOSINE-3-RELATED"/>
    <property type="match status" value="1"/>
</dbReference>
<evidence type="ECO:0000259" key="11">
    <source>
        <dbReference type="Pfam" id="PF02769"/>
    </source>
</evidence>
<dbReference type="Pfam" id="PF00586">
    <property type="entry name" value="AIRS"/>
    <property type="match status" value="1"/>
</dbReference>
<evidence type="ECO:0000313" key="12">
    <source>
        <dbReference type="EMBL" id="MPM04502.1"/>
    </source>
</evidence>
<reference evidence="12" key="1">
    <citation type="submission" date="2019-08" db="EMBL/GenBank/DDBJ databases">
        <authorList>
            <person name="Kucharzyk K."/>
            <person name="Murdoch R.W."/>
            <person name="Higgins S."/>
            <person name="Loffler F."/>
        </authorList>
    </citation>
    <scope>NUCLEOTIDE SEQUENCE</scope>
</reference>
<dbReference type="SUPFAM" id="SSF56042">
    <property type="entry name" value="PurM C-terminal domain-like"/>
    <property type="match status" value="1"/>
</dbReference>
<comment type="catalytic activity">
    <reaction evidence="9">
        <text>2-formamido-N(1)-(5-O-phospho-beta-D-ribosyl)acetamidine + ATP = 5-amino-1-(5-phospho-beta-D-ribosyl)imidazole + ADP + phosphate + H(+)</text>
        <dbReference type="Rhea" id="RHEA:23032"/>
        <dbReference type="ChEBI" id="CHEBI:15378"/>
        <dbReference type="ChEBI" id="CHEBI:30616"/>
        <dbReference type="ChEBI" id="CHEBI:43474"/>
        <dbReference type="ChEBI" id="CHEBI:137981"/>
        <dbReference type="ChEBI" id="CHEBI:147287"/>
        <dbReference type="ChEBI" id="CHEBI:456216"/>
        <dbReference type="EC" id="6.3.3.1"/>
    </reaction>
</comment>
<dbReference type="FunFam" id="3.30.1330.10:FF:000001">
    <property type="entry name" value="Phosphoribosylformylglycinamidine cyclo-ligase"/>
    <property type="match status" value="1"/>
</dbReference>
<dbReference type="Gene3D" id="3.30.1330.10">
    <property type="entry name" value="PurM-like, N-terminal domain"/>
    <property type="match status" value="1"/>
</dbReference>
<dbReference type="GO" id="GO:0005524">
    <property type="term" value="F:ATP binding"/>
    <property type="evidence" value="ECO:0007669"/>
    <property type="project" value="UniProtKB-KW"/>
</dbReference>
<evidence type="ECO:0000256" key="1">
    <source>
        <dbReference type="ARBA" id="ARBA00004686"/>
    </source>
</evidence>
<evidence type="ECO:0000256" key="9">
    <source>
        <dbReference type="ARBA" id="ARBA00049057"/>
    </source>
</evidence>
<accession>A0A644WL35</accession>
<evidence type="ECO:0000256" key="3">
    <source>
        <dbReference type="ARBA" id="ARBA00013047"/>
    </source>
</evidence>
<evidence type="ECO:0000256" key="8">
    <source>
        <dbReference type="ARBA" id="ARBA00032931"/>
    </source>
</evidence>
<dbReference type="UniPathway" id="UPA00074">
    <property type="reaction ID" value="UER00129"/>
</dbReference>
<proteinExistence type="inferred from homology"/>
<gene>
    <name evidence="12" type="primary">purM_18</name>
    <name evidence="12" type="ORF">SDC9_50780</name>
</gene>
<dbReference type="InterPro" id="IPR036676">
    <property type="entry name" value="PurM-like_C_sf"/>
</dbReference>
<dbReference type="Gene3D" id="3.90.650.10">
    <property type="entry name" value="PurM-like C-terminal domain"/>
    <property type="match status" value="1"/>
</dbReference>
<dbReference type="GO" id="GO:0046084">
    <property type="term" value="P:adenine biosynthetic process"/>
    <property type="evidence" value="ECO:0007669"/>
    <property type="project" value="TreeGrafter"/>
</dbReference>
<dbReference type="InterPro" id="IPR010918">
    <property type="entry name" value="PurM-like_C_dom"/>
</dbReference>
<dbReference type="InterPro" id="IPR004733">
    <property type="entry name" value="PurM_cligase"/>
</dbReference>
<dbReference type="GO" id="GO:0004637">
    <property type="term" value="F:phosphoribosylamine-glycine ligase activity"/>
    <property type="evidence" value="ECO:0007669"/>
    <property type="project" value="TreeGrafter"/>
</dbReference>
<comment type="pathway">
    <text evidence="1">Purine metabolism; IMP biosynthesis via de novo pathway; 5-amino-1-(5-phospho-D-ribosyl)imidazole from N(2)-formyl-N(1)-(5-phospho-D-ribosyl)glycinamide: step 2/2.</text>
</comment>
<dbReference type="EMBL" id="VSSQ01001044">
    <property type="protein sequence ID" value="MPM04502.1"/>
    <property type="molecule type" value="Genomic_DNA"/>
</dbReference>
<name>A0A644WL35_9ZZZZ</name>
<dbReference type="Pfam" id="PF02769">
    <property type="entry name" value="AIRS_C"/>
    <property type="match status" value="1"/>
</dbReference>
<evidence type="ECO:0000256" key="2">
    <source>
        <dbReference type="ARBA" id="ARBA00010280"/>
    </source>
</evidence>
<dbReference type="GO" id="GO:0006189">
    <property type="term" value="P:'de novo' IMP biosynthetic process"/>
    <property type="evidence" value="ECO:0007669"/>
    <property type="project" value="UniProtKB-UniPathway"/>
</dbReference>
<dbReference type="CDD" id="cd02196">
    <property type="entry name" value="PurM"/>
    <property type="match status" value="1"/>
</dbReference>
<dbReference type="EC" id="6.3.3.1" evidence="3"/>
<feature type="domain" description="PurM-like N-terminal" evidence="10">
    <location>
        <begin position="48"/>
        <end position="156"/>
    </location>
</feature>
<dbReference type="GO" id="GO:0004641">
    <property type="term" value="F:phosphoribosylformylglycinamidine cyclo-ligase activity"/>
    <property type="evidence" value="ECO:0007669"/>
    <property type="project" value="UniProtKB-EC"/>
</dbReference>
<protein>
    <recommendedName>
        <fullName evidence="3">phosphoribosylformylglycinamidine cyclo-ligase</fullName>
        <ecNumber evidence="3">6.3.3.1</ecNumber>
    </recommendedName>
    <alternativeName>
        <fullName evidence="8">AIR synthase</fullName>
    </alternativeName>
    <alternativeName>
        <fullName evidence="7">Phosphoribosyl-aminoimidazole synthetase</fullName>
    </alternativeName>
</protein>
<dbReference type="PANTHER" id="PTHR10520:SF12">
    <property type="entry name" value="TRIFUNCTIONAL PURINE BIOSYNTHETIC PROTEIN ADENOSINE-3"/>
    <property type="match status" value="1"/>
</dbReference>
<feature type="domain" description="PurM-like C-terminal" evidence="11">
    <location>
        <begin position="168"/>
        <end position="333"/>
    </location>
</feature>
<dbReference type="HAMAP" id="MF_00741">
    <property type="entry name" value="AIRS"/>
    <property type="match status" value="1"/>
</dbReference>
<keyword evidence="6" id="KW-0067">ATP-binding</keyword>
<dbReference type="FunFam" id="3.90.650.10:FF:000001">
    <property type="entry name" value="Phosphoribosylformylglycinamidine cyclo-ligase"/>
    <property type="match status" value="1"/>
</dbReference>
<comment type="similarity">
    <text evidence="2">Belongs to the AIR synthase family.</text>
</comment>